<dbReference type="InterPro" id="IPR015353">
    <property type="entry name" value="Rubisco_LSMT_subst-bd"/>
</dbReference>
<gene>
    <name evidence="6" type="ORF">AB1Y20_007185</name>
</gene>
<protein>
    <recommendedName>
        <fullName evidence="5">SET domain-containing protein</fullName>
    </recommendedName>
</protein>
<proteinExistence type="predicted"/>
<sequence length="528" mass="56029">MAVELPLWPLPSDEGMRAEMELARAAHAIPPRRRPPPLHDSGSTLPPEPRAGALPYVGALNEWYALLECIELLRPLPPGPTSAALSAALAALCHVPADVPRAPHPHASSAAAAADELECELRGVRVAACPASGGRGVASTRPLRAGERVVAVPAGALLCAAAARASPLAAVLPELREGAWDETLAVMLLLLHERRRGRASRWWRYLRLLPREFENTSSWTHAQIESLGGGATYWRARGAREEVLAIRAALLPRLRRLAPQLFPAHAYGEAEWLWARAVVETRAIALPSGPQAGAVVVAPLLDMVNHSQAPQLKVVADGAGGLCLEAQVDVAAHTELSICYGALDADDLLLHHGVVLADDAARRAAPPARTPPPLRVAVALQPPARLEAAEGGALLSSVLLLTHHLRLPLDGALVRGAAADGAALPPRLLGSARMLSIGGGEELRRLPVARADSAPLSESNEAAALRLLEEACEEAVAALCGEGEEEEGTGRKRRRGGARVQKGRELCAQQRRLYERALREIRTLQAAC</sequence>
<comment type="caution">
    <text evidence="6">The sequence shown here is derived from an EMBL/GenBank/DDBJ whole genome shotgun (WGS) entry which is preliminary data.</text>
</comment>
<keyword evidence="1" id="KW-0489">Methyltransferase</keyword>
<evidence type="ECO:0000256" key="3">
    <source>
        <dbReference type="ARBA" id="ARBA00022691"/>
    </source>
</evidence>
<name>A0AB34IUF8_PRYPA</name>
<dbReference type="InterPro" id="IPR046341">
    <property type="entry name" value="SET_dom_sf"/>
</dbReference>
<dbReference type="Gene3D" id="3.90.1420.10">
    <property type="entry name" value="Rubisco LSMT, substrate-binding domain"/>
    <property type="match status" value="1"/>
</dbReference>
<reference evidence="6 7" key="1">
    <citation type="journal article" date="2024" name="Science">
        <title>Giant polyketide synthase enzymes in the biosynthesis of giant marine polyether toxins.</title>
        <authorList>
            <person name="Fallon T.R."/>
            <person name="Shende V.V."/>
            <person name="Wierzbicki I.H."/>
            <person name="Pendleton A.L."/>
            <person name="Watervoot N.F."/>
            <person name="Auber R.P."/>
            <person name="Gonzalez D.J."/>
            <person name="Wisecaver J.H."/>
            <person name="Moore B.S."/>
        </authorList>
    </citation>
    <scope>NUCLEOTIDE SEQUENCE [LARGE SCALE GENOMIC DNA]</scope>
    <source>
        <strain evidence="6 7">12B1</strain>
    </source>
</reference>
<dbReference type="PROSITE" id="PS50280">
    <property type="entry name" value="SET"/>
    <property type="match status" value="1"/>
</dbReference>
<evidence type="ECO:0000313" key="7">
    <source>
        <dbReference type="Proteomes" id="UP001515480"/>
    </source>
</evidence>
<dbReference type="InterPro" id="IPR036464">
    <property type="entry name" value="Rubisco_LSMT_subst-bd_sf"/>
</dbReference>
<dbReference type="AlphaFoldDB" id="A0AB34IUF8"/>
<keyword evidence="7" id="KW-1185">Reference proteome</keyword>
<evidence type="ECO:0000256" key="1">
    <source>
        <dbReference type="ARBA" id="ARBA00022603"/>
    </source>
</evidence>
<dbReference type="CDD" id="cd10527">
    <property type="entry name" value="SET_LSMT"/>
    <property type="match status" value="1"/>
</dbReference>
<dbReference type="PANTHER" id="PTHR13271">
    <property type="entry name" value="UNCHARACTERIZED PUTATIVE METHYLTRANSFERASE"/>
    <property type="match status" value="1"/>
</dbReference>
<feature type="domain" description="SET" evidence="5">
    <location>
        <begin position="122"/>
        <end position="341"/>
    </location>
</feature>
<evidence type="ECO:0000259" key="5">
    <source>
        <dbReference type="PROSITE" id="PS50280"/>
    </source>
</evidence>
<dbReference type="SUPFAM" id="SSF82199">
    <property type="entry name" value="SET domain"/>
    <property type="match status" value="1"/>
</dbReference>
<dbReference type="Pfam" id="PF09273">
    <property type="entry name" value="Rubis-subs-bind"/>
    <property type="match status" value="1"/>
</dbReference>
<dbReference type="InterPro" id="IPR050600">
    <property type="entry name" value="SETD3_SETD6_MTase"/>
</dbReference>
<evidence type="ECO:0000256" key="2">
    <source>
        <dbReference type="ARBA" id="ARBA00022679"/>
    </source>
</evidence>
<evidence type="ECO:0000256" key="4">
    <source>
        <dbReference type="SAM" id="MobiDB-lite"/>
    </source>
</evidence>
<dbReference type="Gene3D" id="3.90.1410.10">
    <property type="entry name" value="set domain protein methyltransferase, domain 1"/>
    <property type="match status" value="1"/>
</dbReference>
<dbReference type="GO" id="GO:0016279">
    <property type="term" value="F:protein-lysine N-methyltransferase activity"/>
    <property type="evidence" value="ECO:0007669"/>
    <property type="project" value="TreeGrafter"/>
</dbReference>
<dbReference type="PANTHER" id="PTHR13271:SF151">
    <property type="entry name" value="SET DOMAIN-CONTAINING PROTEIN 4"/>
    <property type="match status" value="1"/>
</dbReference>
<dbReference type="Pfam" id="PF00856">
    <property type="entry name" value="SET"/>
    <property type="match status" value="1"/>
</dbReference>
<evidence type="ECO:0000313" key="6">
    <source>
        <dbReference type="EMBL" id="KAL1507565.1"/>
    </source>
</evidence>
<accession>A0AB34IUF8</accession>
<dbReference type="EMBL" id="JBGBPQ010000017">
    <property type="protein sequence ID" value="KAL1507565.1"/>
    <property type="molecule type" value="Genomic_DNA"/>
</dbReference>
<dbReference type="InterPro" id="IPR001214">
    <property type="entry name" value="SET_dom"/>
</dbReference>
<keyword evidence="3" id="KW-0949">S-adenosyl-L-methionine</keyword>
<dbReference type="GO" id="GO:0032259">
    <property type="term" value="P:methylation"/>
    <property type="evidence" value="ECO:0007669"/>
    <property type="project" value="UniProtKB-KW"/>
</dbReference>
<keyword evidence="2" id="KW-0808">Transferase</keyword>
<feature type="region of interest" description="Disordered" evidence="4">
    <location>
        <begin position="27"/>
        <end position="50"/>
    </location>
</feature>
<dbReference type="Proteomes" id="UP001515480">
    <property type="component" value="Unassembled WGS sequence"/>
</dbReference>
<organism evidence="6 7">
    <name type="scientific">Prymnesium parvum</name>
    <name type="common">Toxic golden alga</name>
    <dbReference type="NCBI Taxonomy" id="97485"/>
    <lineage>
        <taxon>Eukaryota</taxon>
        <taxon>Haptista</taxon>
        <taxon>Haptophyta</taxon>
        <taxon>Prymnesiophyceae</taxon>
        <taxon>Prymnesiales</taxon>
        <taxon>Prymnesiaceae</taxon>
        <taxon>Prymnesium</taxon>
    </lineage>
</organism>